<accession>A0A645E323</accession>
<dbReference type="EMBL" id="VSSQ01042389">
    <property type="protein sequence ID" value="MPM95961.1"/>
    <property type="molecule type" value="Genomic_DNA"/>
</dbReference>
<proteinExistence type="predicted"/>
<organism evidence="1">
    <name type="scientific">bioreactor metagenome</name>
    <dbReference type="NCBI Taxonomy" id="1076179"/>
    <lineage>
        <taxon>unclassified sequences</taxon>
        <taxon>metagenomes</taxon>
        <taxon>ecological metagenomes</taxon>
    </lineage>
</organism>
<reference evidence="1" key="1">
    <citation type="submission" date="2019-08" db="EMBL/GenBank/DDBJ databases">
        <authorList>
            <person name="Kucharzyk K."/>
            <person name="Murdoch R.W."/>
            <person name="Higgins S."/>
            <person name="Loffler F."/>
        </authorList>
    </citation>
    <scope>NUCLEOTIDE SEQUENCE</scope>
</reference>
<sequence>MLLCHVGNAREGLQSHADAGRIAGGVDDDGLGAGCDFGLNVGRRHLKAVFGGSRYTDRYAAHHLDLVGIGGIVGLNEQHFIALIDDGLQR</sequence>
<name>A0A645E323_9ZZZZ</name>
<gene>
    <name evidence="1" type="ORF">SDC9_143117</name>
</gene>
<protein>
    <submittedName>
        <fullName evidence="1">Uncharacterized protein</fullName>
    </submittedName>
</protein>
<dbReference type="AlphaFoldDB" id="A0A645E323"/>
<comment type="caution">
    <text evidence="1">The sequence shown here is derived from an EMBL/GenBank/DDBJ whole genome shotgun (WGS) entry which is preliminary data.</text>
</comment>
<evidence type="ECO:0000313" key="1">
    <source>
        <dbReference type="EMBL" id="MPM95961.1"/>
    </source>
</evidence>